<evidence type="ECO:0000256" key="1">
    <source>
        <dbReference type="SAM" id="Phobius"/>
    </source>
</evidence>
<comment type="caution">
    <text evidence="2">The sequence shown here is derived from an EMBL/GenBank/DDBJ whole genome shotgun (WGS) entry which is preliminary data.</text>
</comment>
<protein>
    <submittedName>
        <fullName evidence="2">Uncharacterized protein</fullName>
    </submittedName>
</protein>
<feature type="non-terminal residue" evidence="2">
    <location>
        <position position="1"/>
    </location>
</feature>
<keyword evidence="1" id="KW-0812">Transmembrane</keyword>
<keyword evidence="1" id="KW-0472">Membrane</keyword>
<organism evidence="2 3">
    <name type="scientific">Pristionchus fissidentatus</name>
    <dbReference type="NCBI Taxonomy" id="1538716"/>
    <lineage>
        <taxon>Eukaryota</taxon>
        <taxon>Metazoa</taxon>
        <taxon>Ecdysozoa</taxon>
        <taxon>Nematoda</taxon>
        <taxon>Chromadorea</taxon>
        <taxon>Rhabditida</taxon>
        <taxon>Rhabditina</taxon>
        <taxon>Diplogasteromorpha</taxon>
        <taxon>Diplogasteroidea</taxon>
        <taxon>Neodiplogasteridae</taxon>
        <taxon>Pristionchus</taxon>
    </lineage>
</organism>
<accession>A0AAV5VZL2</accession>
<dbReference type="EMBL" id="BTSY01000004">
    <property type="protein sequence ID" value="GMT23843.1"/>
    <property type="molecule type" value="Genomic_DNA"/>
</dbReference>
<proteinExistence type="predicted"/>
<keyword evidence="3" id="KW-1185">Reference proteome</keyword>
<feature type="non-terminal residue" evidence="2">
    <location>
        <position position="83"/>
    </location>
</feature>
<reference evidence="2" key="1">
    <citation type="submission" date="2023-10" db="EMBL/GenBank/DDBJ databases">
        <title>Genome assembly of Pristionchus species.</title>
        <authorList>
            <person name="Yoshida K."/>
            <person name="Sommer R.J."/>
        </authorList>
    </citation>
    <scope>NUCLEOTIDE SEQUENCE</scope>
    <source>
        <strain evidence="2">RS5133</strain>
    </source>
</reference>
<dbReference type="AlphaFoldDB" id="A0AAV5VZL2"/>
<evidence type="ECO:0000313" key="3">
    <source>
        <dbReference type="Proteomes" id="UP001432322"/>
    </source>
</evidence>
<dbReference type="Proteomes" id="UP001432322">
    <property type="component" value="Unassembled WGS sequence"/>
</dbReference>
<gene>
    <name evidence="2" type="ORF">PFISCL1PPCAC_15140</name>
</gene>
<keyword evidence="1" id="KW-1133">Transmembrane helix</keyword>
<sequence>LLLLLLLRLESKWIRREILVSEGILLLLFVVNLCLYQIVIRNNLGLALDSRSDHRSNILLLPTPRVRESVSSIVHSINETSVE</sequence>
<feature type="transmembrane region" description="Helical" evidence="1">
    <location>
        <begin position="18"/>
        <end position="39"/>
    </location>
</feature>
<evidence type="ECO:0000313" key="2">
    <source>
        <dbReference type="EMBL" id="GMT23843.1"/>
    </source>
</evidence>
<name>A0AAV5VZL2_9BILA</name>